<reference evidence="3 4" key="1">
    <citation type="submission" date="2024-02" db="EMBL/GenBank/DDBJ databases">
        <title>De novo assembly and annotation of 12 fungi associated with fruit tree decline syndrome in Ontario, Canada.</title>
        <authorList>
            <person name="Sulman M."/>
            <person name="Ellouze W."/>
            <person name="Ilyukhin E."/>
        </authorList>
    </citation>
    <scope>NUCLEOTIDE SEQUENCE [LARGE SCALE GENOMIC DNA]</scope>
    <source>
        <strain evidence="3 4">M42-189</strain>
    </source>
</reference>
<keyword evidence="4" id="KW-1185">Reference proteome</keyword>
<feature type="domain" description="F-box" evidence="2">
    <location>
        <begin position="6"/>
        <end position="55"/>
    </location>
</feature>
<evidence type="ECO:0000313" key="4">
    <source>
        <dbReference type="Proteomes" id="UP001521785"/>
    </source>
</evidence>
<accession>A0ABR3QGN7</accession>
<dbReference type="SUPFAM" id="SSF81383">
    <property type="entry name" value="F-box domain"/>
    <property type="match status" value="1"/>
</dbReference>
<gene>
    <name evidence="3" type="ORF">SLS60_012105</name>
</gene>
<proteinExistence type="predicted"/>
<sequence length="406" mass="45586">MASRSMCTLVSIPTELVEHIAAFVEIKEICNLRLVCRKLAGDVNRTYATTVFPRLPILINSDYSLDRAIAVVKQPAFGKAVSRVALYVDEFGELNLSKGESRIEHLVDGEAWREPDSDEETSFGDDSNGDVSSEESSEVERARHTRLTAIFSCLREFGNLQEVQLIDLSNSGLRPIIPEAIDQAQLMPPDPRDIRCLKRVLGAMRDALLSVPKLSLLPERWAFSSRIAGRPPMLGLFTSALQEVEDLQLHCWLLSNPSGPSYASKFMAAVASAPKLKSLTFRTVEHGDSVMKGQNTLGLTQSQALFAILLQQYPKLKILRLKSGMIGSRINILRSFIRRHERLEKLVLDDVRCCFWRFDQACRPGETKEGLARRYFELPGTYRVIELASLAVRLDFVWTKDGEKTS</sequence>
<dbReference type="EMBL" id="JAKJXO020000030">
    <property type="protein sequence ID" value="KAL1591322.1"/>
    <property type="molecule type" value="Genomic_DNA"/>
</dbReference>
<evidence type="ECO:0000256" key="1">
    <source>
        <dbReference type="SAM" id="MobiDB-lite"/>
    </source>
</evidence>
<evidence type="ECO:0000259" key="2">
    <source>
        <dbReference type="PROSITE" id="PS50181"/>
    </source>
</evidence>
<comment type="caution">
    <text evidence="3">The sequence shown here is derived from an EMBL/GenBank/DDBJ whole genome shotgun (WGS) entry which is preliminary data.</text>
</comment>
<feature type="region of interest" description="Disordered" evidence="1">
    <location>
        <begin position="107"/>
        <end position="140"/>
    </location>
</feature>
<dbReference type="InterPro" id="IPR036047">
    <property type="entry name" value="F-box-like_dom_sf"/>
</dbReference>
<evidence type="ECO:0000313" key="3">
    <source>
        <dbReference type="EMBL" id="KAL1591322.1"/>
    </source>
</evidence>
<organism evidence="3 4">
    <name type="scientific">Paraconiothyrium brasiliense</name>
    <dbReference type="NCBI Taxonomy" id="300254"/>
    <lineage>
        <taxon>Eukaryota</taxon>
        <taxon>Fungi</taxon>
        <taxon>Dikarya</taxon>
        <taxon>Ascomycota</taxon>
        <taxon>Pezizomycotina</taxon>
        <taxon>Dothideomycetes</taxon>
        <taxon>Pleosporomycetidae</taxon>
        <taxon>Pleosporales</taxon>
        <taxon>Massarineae</taxon>
        <taxon>Didymosphaeriaceae</taxon>
        <taxon>Paraconiothyrium</taxon>
    </lineage>
</organism>
<dbReference type="Pfam" id="PF00646">
    <property type="entry name" value="F-box"/>
    <property type="match status" value="1"/>
</dbReference>
<dbReference type="InterPro" id="IPR001810">
    <property type="entry name" value="F-box_dom"/>
</dbReference>
<dbReference type="PROSITE" id="PS50181">
    <property type="entry name" value="FBOX"/>
    <property type="match status" value="1"/>
</dbReference>
<dbReference type="CDD" id="cd09917">
    <property type="entry name" value="F-box_SF"/>
    <property type="match status" value="1"/>
</dbReference>
<protein>
    <recommendedName>
        <fullName evidence="2">F-box domain-containing protein</fullName>
    </recommendedName>
</protein>
<dbReference type="Proteomes" id="UP001521785">
    <property type="component" value="Unassembled WGS sequence"/>
</dbReference>
<name>A0ABR3QGN7_9PLEO</name>